<feature type="domain" description="Glycosyltransferase 2-like" evidence="1">
    <location>
        <begin position="282"/>
        <end position="413"/>
    </location>
</feature>
<name>A0ABT1GAG5_9GAMM</name>
<protein>
    <recommendedName>
        <fullName evidence="1">Glycosyltransferase 2-like domain-containing protein</fullName>
    </recommendedName>
</protein>
<dbReference type="RefSeq" id="WP_253448925.1">
    <property type="nucleotide sequence ID" value="NZ_JALJYF010000002.1"/>
</dbReference>
<evidence type="ECO:0000313" key="2">
    <source>
        <dbReference type="EMBL" id="MCP1727900.1"/>
    </source>
</evidence>
<dbReference type="EMBL" id="JALJYF010000002">
    <property type="protein sequence ID" value="MCP1727900.1"/>
    <property type="molecule type" value="Genomic_DNA"/>
</dbReference>
<organism evidence="2 3">
    <name type="scientific">Natronospira proteinivora</name>
    <dbReference type="NCBI Taxonomy" id="1807133"/>
    <lineage>
        <taxon>Bacteria</taxon>
        <taxon>Pseudomonadati</taxon>
        <taxon>Pseudomonadota</taxon>
        <taxon>Gammaproteobacteria</taxon>
        <taxon>Natronospirales</taxon>
        <taxon>Natronospiraceae</taxon>
        <taxon>Natronospira</taxon>
    </lineage>
</organism>
<dbReference type="Gene3D" id="3.90.550.10">
    <property type="entry name" value="Spore Coat Polysaccharide Biosynthesis Protein SpsA, Chain A"/>
    <property type="match status" value="1"/>
</dbReference>
<dbReference type="Pfam" id="PF00535">
    <property type="entry name" value="Glycos_transf_2"/>
    <property type="match status" value="1"/>
</dbReference>
<dbReference type="CDD" id="cd00761">
    <property type="entry name" value="Glyco_tranf_GTA_type"/>
    <property type="match status" value="1"/>
</dbReference>
<dbReference type="InterPro" id="IPR001173">
    <property type="entry name" value="Glyco_trans_2-like"/>
</dbReference>
<dbReference type="SUPFAM" id="SSF53448">
    <property type="entry name" value="Nucleotide-diphospho-sugar transferases"/>
    <property type="match status" value="1"/>
</dbReference>
<dbReference type="InterPro" id="IPR029044">
    <property type="entry name" value="Nucleotide-diphossugar_trans"/>
</dbReference>
<dbReference type="Proteomes" id="UP001523550">
    <property type="component" value="Unassembled WGS sequence"/>
</dbReference>
<keyword evidence="3" id="KW-1185">Reference proteome</keyword>
<comment type="caution">
    <text evidence="2">The sequence shown here is derived from an EMBL/GenBank/DDBJ whole genome shotgun (WGS) entry which is preliminary data.</text>
</comment>
<gene>
    <name evidence="2" type="ORF">J2T60_001900</name>
</gene>
<evidence type="ECO:0000313" key="3">
    <source>
        <dbReference type="Proteomes" id="UP001523550"/>
    </source>
</evidence>
<evidence type="ECO:0000259" key="1">
    <source>
        <dbReference type="Pfam" id="PF00535"/>
    </source>
</evidence>
<proteinExistence type="predicted"/>
<sequence length="545" mass="61330">MSNLPDLVLVVVQDRPIVSVDRVSVSLRALRKRFNLGVMFSFSGPNAFFESDVGERLFSQDLIDRAYISDQRGQFMSDTLECARRENARRLVFLKLSDLENRWPFLIRDLIDFGKAGDPSGIVHGRVSVSVRTDDFRSDEDTRSAVSASPMLQGAAEDVSECPVLFVTDTGLKRFGGLSEFQSLPFLVGGLPVSEFKSILCLESGFKESSASQRDCPQENRRPGRLELADGGELIVDIQPISSSVKSCDQLDGPWSVPRMILSVRKLSRPLWSDASHGVTFAMSNHNKEEHLCSALYSVAMQTYPECKVVLIDDCSTDGSVDVAMKFKNMLVDHLFLTVRRNEQNIGTYRIRNSIISNEVKNDGVYLVNDSDDFSVSQRAAVQLSSLDIPRVEVTFGDIVRVDGDFRLLPLDGKADRYGTASLCAQADVHRIYGYYENLWKNADTEFIERVKHFGGRGSVWWERYPVLFQPFTGKNLTADIYDVTEGRITSDLSKRELHRELFRSRHRSLSLEQLPDVYPSEGQRMPKSYLAELNELVAEQGDQG</sequence>
<accession>A0ABT1GAG5</accession>
<reference evidence="2 3" key="1">
    <citation type="submission" date="2022-03" db="EMBL/GenBank/DDBJ databases">
        <title>Genomic Encyclopedia of Type Strains, Phase III (KMG-III): the genomes of soil and plant-associated and newly described type strains.</title>
        <authorList>
            <person name="Whitman W."/>
        </authorList>
    </citation>
    <scope>NUCLEOTIDE SEQUENCE [LARGE SCALE GENOMIC DNA]</scope>
    <source>
        <strain evidence="2 3">BSker1</strain>
    </source>
</reference>